<reference evidence="1 2" key="1">
    <citation type="submission" date="2016-12" db="EMBL/GenBank/DDBJ databases">
        <title>The new phylogeny of genus Mycobacterium.</title>
        <authorList>
            <person name="Tortoli E."/>
            <person name="Trovato A."/>
            <person name="Cirillo D.M."/>
        </authorList>
    </citation>
    <scope>NUCLEOTIDE SEQUENCE [LARGE SCALE GENOMIC DNA]</scope>
    <source>
        <strain evidence="1 2">DSM 45130</strain>
    </source>
</reference>
<protein>
    <submittedName>
        <fullName evidence="1">Uncharacterized protein</fullName>
    </submittedName>
</protein>
<comment type="caution">
    <text evidence="1">The sequence shown here is derived from an EMBL/GenBank/DDBJ whole genome shotgun (WGS) entry which is preliminary data.</text>
</comment>
<name>A0A1X0DGU0_9MYCO</name>
<evidence type="ECO:0000313" key="2">
    <source>
        <dbReference type="Proteomes" id="UP000192801"/>
    </source>
</evidence>
<sequence>MDATQVSDDMFGRACRLPLMLWVLRHPKDRVYQSEPPESLGARTALRQELDRMVRMGLLREERPDGDPRVYYAKTDSPLWEIVEAARDVLKRSSDS</sequence>
<proteinExistence type="predicted"/>
<accession>A0A1X0DGU0</accession>
<keyword evidence="2" id="KW-1185">Reference proteome</keyword>
<organism evidence="1 2">
    <name type="scientific">Mycolicibacterium insubricum</name>
    <dbReference type="NCBI Taxonomy" id="444597"/>
    <lineage>
        <taxon>Bacteria</taxon>
        <taxon>Bacillati</taxon>
        <taxon>Actinomycetota</taxon>
        <taxon>Actinomycetes</taxon>
        <taxon>Mycobacteriales</taxon>
        <taxon>Mycobacteriaceae</taxon>
        <taxon>Mycolicibacterium</taxon>
    </lineage>
</organism>
<dbReference type="EMBL" id="MVHS01000012">
    <property type="protein sequence ID" value="ORA71616.1"/>
    <property type="molecule type" value="Genomic_DNA"/>
</dbReference>
<dbReference type="RefSeq" id="WP_083030147.1">
    <property type="nucleotide sequence ID" value="NZ_AP022618.1"/>
</dbReference>
<dbReference type="AlphaFoldDB" id="A0A1X0DGU0"/>
<dbReference type="OrthoDB" id="3693561at2"/>
<evidence type="ECO:0000313" key="1">
    <source>
        <dbReference type="EMBL" id="ORA71616.1"/>
    </source>
</evidence>
<dbReference type="Proteomes" id="UP000192801">
    <property type="component" value="Unassembled WGS sequence"/>
</dbReference>
<gene>
    <name evidence="1" type="ORF">BST26_07490</name>
</gene>